<dbReference type="PROSITE" id="PS50943">
    <property type="entry name" value="HTH_CROC1"/>
    <property type="match status" value="1"/>
</dbReference>
<comment type="caution">
    <text evidence="2">The sequence shown here is derived from an EMBL/GenBank/DDBJ whole genome shotgun (WGS) entry which is preliminary data.</text>
</comment>
<dbReference type="STRING" id="1265313.HRUBRA_02113"/>
<sequence>MDAASFPGLCRAWRRRRRLSQLDLALTAGISQRHLSCLETGRSRPSPAMVLRLCEALEVPLRDRNLLLQAAGFAPRYRESGLEAKDMAPVRQALERLLAHHEPLPAFVLDRRWNVLGANRAATGLLARLGIEPAAGETVNLVRATLDPAGLGAAIVNRAEVTAHLHERLRREAMASADPELQRMLEALEAAPPQPPACPGAETGLLPVLPLVIDAGDRRLSLFTVVSTFGTAQDVTAEEMRIETLYPADAGTAAFFGA</sequence>
<organism evidence="2 3">
    <name type="scientific">Pseudohaliea rubra DSM 19751</name>
    <dbReference type="NCBI Taxonomy" id="1265313"/>
    <lineage>
        <taxon>Bacteria</taxon>
        <taxon>Pseudomonadati</taxon>
        <taxon>Pseudomonadota</taxon>
        <taxon>Gammaproteobacteria</taxon>
        <taxon>Cellvibrionales</taxon>
        <taxon>Halieaceae</taxon>
        <taxon>Pseudohaliea</taxon>
    </lineage>
</organism>
<dbReference type="CDD" id="cd00093">
    <property type="entry name" value="HTH_XRE"/>
    <property type="match status" value="1"/>
</dbReference>
<dbReference type="HOGENOM" id="CLU_083309_0_0_6"/>
<keyword evidence="2" id="KW-0238">DNA-binding</keyword>
<dbReference type="SMART" id="SM00530">
    <property type="entry name" value="HTH_XRE"/>
    <property type="match status" value="1"/>
</dbReference>
<dbReference type="GO" id="GO:0003677">
    <property type="term" value="F:DNA binding"/>
    <property type="evidence" value="ECO:0007669"/>
    <property type="project" value="UniProtKB-KW"/>
</dbReference>
<dbReference type="Gene3D" id="3.30.450.180">
    <property type="match status" value="1"/>
</dbReference>
<dbReference type="SUPFAM" id="SSF47413">
    <property type="entry name" value="lambda repressor-like DNA-binding domains"/>
    <property type="match status" value="1"/>
</dbReference>
<dbReference type="PANTHER" id="PTHR35010">
    <property type="entry name" value="BLL4672 PROTEIN-RELATED"/>
    <property type="match status" value="1"/>
</dbReference>
<dbReference type="PANTHER" id="PTHR35010:SF4">
    <property type="entry name" value="BLL5781 PROTEIN"/>
    <property type="match status" value="1"/>
</dbReference>
<dbReference type="Gene3D" id="1.10.260.40">
    <property type="entry name" value="lambda repressor-like DNA-binding domains"/>
    <property type="match status" value="1"/>
</dbReference>
<dbReference type="InterPro" id="IPR041413">
    <property type="entry name" value="MLTR_LBD"/>
</dbReference>
<reference evidence="2 3" key="1">
    <citation type="journal article" date="2014" name="Genome Announc.">
        <title>Genome Sequence of Gammaproteobacterial Pseudohaliea rubra Type Strain DSM 19751, Isolated from Coastal Seawater of the Mediterranean Sea.</title>
        <authorList>
            <person name="Spring S."/>
            <person name="Fiebig A."/>
            <person name="Riedel T."/>
            <person name="Goker M."/>
            <person name="Klenk H.P."/>
        </authorList>
    </citation>
    <scope>NUCLEOTIDE SEQUENCE [LARGE SCALE GENOMIC DNA]</scope>
    <source>
        <strain evidence="2 3">DSM 19751</strain>
    </source>
</reference>
<proteinExistence type="predicted"/>
<dbReference type="InterPro" id="IPR001387">
    <property type="entry name" value="Cro/C1-type_HTH"/>
</dbReference>
<dbReference type="AlphaFoldDB" id="A0A095XUE4"/>
<dbReference type="Pfam" id="PF01381">
    <property type="entry name" value="HTH_3"/>
    <property type="match status" value="1"/>
</dbReference>
<dbReference type="EMBL" id="AUVB01000059">
    <property type="protein sequence ID" value="KGE03311.1"/>
    <property type="molecule type" value="Genomic_DNA"/>
</dbReference>
<dbReference type="InterPro" id="IPR010982">
    <property type="entry name" value="Lambda_DNA-bd_dom_sf"/>
</dbReference>
<protein>
    <submittedName>
        <fullName evidence="2">DNA-binding protein</fullName>
    </submittedName>
</protein>
<name>A0A095XUE4_9GAMM</name>
<dbReference type="OrthoDB" id="2959414at2"/>
<keyword evidence="3" id="KW-1185">Reference proteome</keyword>
<dbReference type="Pfam" id="PF17765">
    <property type="entry name" value="MLTR_LBD"/>
    <property type="match status" value="1"/>
</dbReference>
<evidence type="ECO:0000313" key="2">
    <source>
        <dbReference type="EMBL" id="KGE03311.1"/>
    </source>
</evidence>
<feature type="domain" description="HTH cro/C1-type" evidence="1">
    <location>
        <begin position="11"/>
        <end position="64"/>
    </location>
</feature>
<dbReference type="Proteomes" id="UP000029640">
    <property type="component" value="Unassembled WGS sequence"/>
</dbReference>
<dbReference type="eggNOG" id="COG1396">
    <property type="taxonomic scope" value="Bacteria"/>
</dbReference>
<accession>A0A095XUE4</accession>
<dbReference type="RefSeq" id="WP_035517797.1">
    <property type="nucleotide sequence ID" value="NZ_KN234788.1"/>
</dbReference>
<evidence type="ECO:0000259" key="1">
    <source>
        <dbReference type="PROSITE" id="PS50943"/>
    </source>
</evidence>
<gene>
    <name evidence="2" type="ORF">HRUBRA_02113</name>
</gene>
<evidence type="ECO:0000313" key="3">
    <source>
        <dbReference type="Proteomes" id="UP000029640"/>
    </source>
</evidence>